<evidence type="ECO:0000259" key="11">
    <source>
        <dbReference type="PROSITE" id="PS50002"/>
    </source>
</evidence>
<dbReference type="SUPFAM" id="SSF50044">
    <property type="entry name" value="SH3-domain"/>
    <property type="match status" value="1"/>
</dbReference>
<keyword evidence="6 10" id="KW-0175">Coiled coil</keyword>
<evidence type="ECO:0000256" key="2">
    <source>
        <dbReference type="ARBA" id="ARBA00004370"/>
    </source>
</evidence>
<name>A0ABD1RR69_9LAMI</name>
<sequence>MGACKRVIQLGVNSGIKLIRLRGINAARDSTVTGISIHSFSSLSSSSPPGYQFDYRQISQLVKPKGKRVYLVDTLALVRSLEAKGIPSNHAEAITLAMTEVLDDCMENISQSLISKAEMQKIKMAQEANLSKFQSEVQGSKERHFSLLHREAEKLMNDIEKMRGELRYEIDKVTAGQRLDLNLERGRIRDELSNQSAETTHLTNKLDGEIHELRAHIEAAKNDVIKYCIGTLLSISAVGIGMIRAVLKQFGAGGYGGSDNVLNNDGELQQHQKLEKLYISTRAAKHFQRDIVRGVEGYIVTGSKQVEIGTKLSEDSRKYGVENTCTSGNTLSKAATSFARARAQVEKEHGNLLKAFGTQVAEPLRAMVMGAPLEDARHLAQRYDRMRQEAEAQAVEVSRRQTKLREGTGTPEMALKLESSEAKLQDLKSNVATLGKEAAAAMAAVEAQQQRLTLQRLIAMVEAERAYHQRVLQILDQLEGEMMSERQRIEAAPAPSMDSMPQPPSYEEVNDISTTPVQNGSSDGTGYFLGEVMFTYQAESDVELNLSVGDYVVVRKVSNNGWAEGECKGKAGWFPFGYVERRERVLASKVAEVF</sequence>
<organism evidence="12 13">
    <name type="scientific">Abeliophyllum distichum</name>
    <dbReference type="NCBI Taxonomy" id="126358"/>
    <lineage>
        <taxon>Eukaryota</taxon>
        <taxon>Viridiplantae</taxon>
        <taxon>Streptophyta</taxon>
        <taxon>Embryophyta</taxon>
        <taxon>Tracheophyta</taxon>
        <taxon>Spermatophyta</taxon>
        <taxon>Magnoliopsida</taxon>
        <taxon>eudicotyledons</taxon>
        <taxon>Gunneridae</taxon>
        <taxon>Pentapetalae</taxon>
        <taxon>asterids</taxon>
        <taxon>lamiids</taxon>
        <taxon>Lamiales</taxon>
        <taxon>Oleaceae</taxon>
        <taxon>Forsythieae</taxon>
        <taxon>Abeliophyllum</taxon>
    </lineage>
</organism>
<evidence type="ECO:0000313" key="12">
    <source>
        <dbReference type="EMBL" id="KAL2490666.1"/>
    </source>
</evidence>
<feature type="coiled-coil region" evidence="10">
    <location>
        <begin position="373"/>
        <end position="464"/>
    </location>
</feature>
<reference evidence="13" key="1">
    <citation type="submission" date="2024-07" db="EMBL/GenBank/DDBJ databases">
        <title>Two chromosome-level genome assemblies of Korean endemic species Abeliophyllum distichum and Forsythia ovata (Oleaceae).</title>
        <authorList>
            <person name="Jang H."/>
        </authorList>
    </citation>
    <scope>NUCLEOTIDE SEQUENCE [LARGE SCALE GENOMIC DNA]</scope>
</reference>
<feature type="domain" description="SH3" evidence="11">
    <location>
        <begin position="525"/>
        <end position="584"/>
    </location>
</feature>
<dbReference type="Gene3D" id="1.20.1270.60">
    <property type="entry name" value="Arfaptin homology (AH) domain/BAR domain"/>
    <property type="match status" value="1"/>
</dbReference>
<evidence type="ECO:0000256" key="5">
    <source>
        <dbReference type="ARBA" id="ARBA00022989"/>
    </source>
</evidence>
<dbReference type="InterPro" id="IPR036028">
    <property type="entry name" value="SH3-like_dom_sf"/>
</dbReference>
<evidence type="ECO:0000256" key="9">
    <source>
        <dbReference type="PROSITE-ProRule" id="PRU00192"/>
    </source>
</evidence>
<evidence type="ECO:0000256" key="1">
    <source>
        <dbReference type="ARBA" id="ARBA00004173"/>
    </source>
</evidence>
<keyword evidence="4" id="KW-0812">Transmembrane</keyword>
<accession>A0ABD1RR69</accession>
<dbReference type="PANTHER" id="PTHR14360">
    <property type="entry name" value="PROTEIN FMP32, MITOCHONDRIAL"/>
    <property type="match status" value="1"/>
</dbReference>
<dbReference type="GO" id="GO:0005739">
    <property type="term" value="C:mitochondrion"/>
    <property type="evidence" value="ECO:0007669"/>
    <property type="project" value="UniProtKB-SubCell"/>
</dbReference>
<evidence type="ECO:0000256" key="4">
    <source>
        <dbReference type="ARBA" id="ARBA00022692"/>
    </source>
</evidence>
<evidence type="ECO:0000256" key="10">
    <source>
        <dbReference type="SAM" id="Coils"/>
    </source>
</evidence>
<keyword evidence="5" id="KW-1133">Transmembrane helix</keyword>
<dbReference type="PROSITE" id="PS50002">
    <property type="entry name" value="SH3"/>
    <property type="match status" value="1"/>
</dbReference>
<dbReference type="Pfam" id="PF07798">
    <property type="entry name" value="CCDC90-like"/>
    <property type="match status" value="1"/>
</dbReference>
<keyword evidence="8" id="KW-0472">Membrane</keyword>
<dbReference type="Gene3D" id="2.30.30.40">
    <property type="entry name" value="SH3 Domains"/>
    <property type="match status" value="1"/>
</dbReference>
<evidence type="ECO:0000256" key="3">
    <source>
        <dbReference type="ARBA" id="ARBA00022443"/>
    </source>
</evidence>
<dbReference type="EMBL" id="JBFOLK010000008">
    <property type="protein sequence ID" value="KAL2490666.1"/>
    <property type="molecule type" value="Genomic_DNA"/>
</dbReference>
<dbReference type="Gene3D" id="1.20.5.340">
    <property type="match status" value="1"/>
</dbReference>
<evidence type="ECO:0000256" key="8">
    <source>
        <dbReference type="ARBA" id="ARBA00023136"/>
    </source>
</evidence>
<evidence type="ECO:0000256" key="6">
    <source>
        <dbReference type="ARBA" id="ARBA00023054"/>
    </source>
</evidence>
<gene>
    <name evidence="12" type="ORF">Adt_26294</name>
</gene>
<dbReference type="PRINTS" id="PR00499">
    <property type="entry name" value="P67PHOX"/>
</dbReference>
<dbReference type="GO" id="GO:0016020">
    <property type="term" value="C:membrane"/>
    <property type="evidence" value="ECO:0007669"/>
    <property type="project" value="UniProtKB-SubCell"/>
</dbReference>
<comment type="caution">
    <text evidence="12">The sequence shown here is derived from an EMBL/GenBank/DDBJ whole genome shotgun (WGS) entry which is preliminary data.</text>
</comment>
<dbReference type="AlphaFoldDB" id="A0ABD1RR69"/>
<dbReference type="InterPro" id="IPR001452">
    <property type="entry name" value="SH3_domain"/>
</dbReference>
<dbReference type="SUPFAM" id="SSF103657">
    <property type="entry name" value="BAR/IMD domain-like"/>
    <property type="match status" value="1"/>
</dbReference>
<protein>
    <submittedName>
        <fullName evidence="12">SH3 domain-containing protein</fullName>
    </submittedName>
</protein>
<comment type="subcellular location">
    <subcellularLocation>
        <location evidence="2">Membrane</location>
    </subcellularLocation>
    <subcellularLocation>
        <location evidence="1">Mitochondrion</location>
    </subcellularLocation>
</comment>
<dbReference type="SMART" id="SM00326">
    <property type="entry name" value="SH3"/>
    <property type="match status" value="1"/>
</dbReference>
<keyword evidence="7" id="KW-0496">Mitochondrion</keyword>
<dbReference type="PANTHER" id="PTHR14360:SF1">
    <property type="entry name" value="PROTEIN FMP32, MITOCHONDRIAL"/>
    <property type="match status" value="1"/>
</dbReference>
<dbReference type="FunFam" id="1.20.5.340:FF:000029">
    <property type="entry name" value="Coiled-coil domain-containing protein 90-like"/>
    <property type="match status" value="1"/>
</dbReference>
<evidence type="ECO:0000313" key="13">
    <source>
        <dbReference type="Proteomes" id="UP001604336"/>
    </source>
</evidence>
<proteinExistence type="predicted"/>
<evidence type="ECO:0000256" key="7">
    <source>
        <dbReference type="ARBA" id="ARBA00023128"/>
    </source>
</evidence>
<dbReference type="InterPro" id="IPR024461">
    <property type="entry name" value="CCDC90-like"/>
</dbReference>
<dbReference type="Proteomes" id="UP001604336">
    <property type="component" value="Unassembled WGS sequence"/>
</dbReference>
<keyword evidence="13" id="KW-1185">Reference proteome</keyword>
<dbReference type="Pfam" id="PF14604">
    <property type="entry name" value="SH3_9"/>
    <property type="match status" value="1"/>
</dbReference>
<dbReference type="InterPro" id="IPR027267">
    <property type="entry name" value="AH/BAR_dom_sf"/>
</dbReference>
<keyword evidence="3 9" id="KW-0728">SH3 domain</keyword>